<dbReference type="FunFam" id="3.90.550.10:FF:000046">
    <property type="entry name" value="Mannose-1-phosphate guanylyltransferase (GDP)"/>
    <property type="match status" value="1"/>
</dbReference>
<dbReference type="SUPFAM" id="SSF51182">
    <property type="entry name" value="RmlC-like cupins"/>
    <property type="match status" value="1"/>
</dbReference>
<dbReference type="FunFam" id="2.60.120.10:FF:000032">
    <property type="entry name" value="Mannose-1-phosphate guanylyltransferase/mannose-6-phosphate isomerase"/>
    <property type="match status" value="1"/>
</dbReference>
<comment type="catalytic activity">
    <reaction evidence="7">
        <text>alpha-D-mannose 1-phosphate + GTP + H(+) = GDP-alpha-D-mannose + diphosphate</text>
        <dbReference type="Rhea" id="RHEA:15229"/>
        <dbReference type="ChEBI" id="CHEBI:15378"/>
        <dbReference type="ChEBI" id="CHEBI:33019"/>
        <dbReference type="ChEBI" id="CHEBI:37565"/>
        <dbReference type="ChEBI" id="CHEBI:57527"/>
        <dbReference type="ChEBI" id="CHEBI:58409"/>
        <dbReference type="EC" id="2.7.7.13"/>
    </reaction>
</comment>
<evidence type="ECO:0000256" key="5">
    <source>
        <dbReference type="ARBA" id="ARBA00022741"/>
    </source>
</evidence>
<dbReference type="AlphaFoldDB" id="A0A1H8KUU1"/>
<evidence type="ECO:0000313" key="12">
    <source>
        <dbReference type="Proteomes" id="UP000183002"/>
    </source>
</evidence>
<dbReference type="InterPro" id="IPR006375">
    <property type="entry name" value="Man1P_GuaTrfase/Man6P_Isoase"/>
</dbReference>
<dbReference type="NCBIfam" id="TIGR01479">
    <property type="entry name" value="GMP_PMI"/>
    <property type="match status" value="1"/>
</dbReference>
<dbReference type="GO" id="GO:0016853">
    <property type="term" value="F:isomerase activity"/>
    <property type="evidence" value="ECO:0007669"/>
    <property type="project" value="UniProtKB-KW"/>
</dbReference>
<evidence type="ECO:0000259" key="10">
    <source>
        <dbReference type="Pfam" id="PF01050"/>
    </source>
</evidence>
<evidence type="ECO:0000256" key="7">
    <source>
        <dbReference type="ARBA" id="ARBA00047343"/>
    </source>
</evidence>
<evidence type="ECO:0000256" key="8">
    <source>
        <dbReference type="RuleBase" id="RU004190"/>
    </source>
</evidence>
<dbReference type="InterPro" id="IPR051161">
    <property type="entry name" value="Mannose-6P_isomerase_type2"/>
</dbReference>
<evidence type="ECO:0000256" key="4">
    <source>
        <dbReference type="ARBA" id="ARBA00022695"/>
    </source>
</evidence>
<keyword evidence="5" id="KW-0547">Nucleotide-binding</keyword>
<dbReference type="GO" id="GO:0000271">
    <property type="term" value="P:polysaccharide biosynthetic process"/>
    <property type="evidence" value="ECO:0007669"/>
    <property type="project" value="InterPro"/>
</dbReference>
<dbReference type="InterPro" id="IPR029044">
    <property type="entry name" value="Nucleotide-diphossugar_trans"/>
</dbReference>
<dbReference type="EC" id="2.7.7.13" evidence="2"/>
<dbReference type="GO" id="GO:0004475">
    <property type="term" value="F:mannose-1-phosphate guanylyltransferase (GTP) activity"/>
    <property type="evidence" value="ECO:0007669"/>
    <property type="project" value="UniProtKB-EC"/>
</dbReference>
<dbReference type="InterPro" id="IPR049577">
    <property type="entry name" value="GMPP_N"/>
</dbReference>
<dbReference type="Gene3D" id="3.90.550.10">
    <property type="entry name" value="Spore Coat Polysaccharide Biosynthesis Protein SpsA, Chain A"/>
    <property type="match status" value="1"/>
</dbReference>
<reference evidence="11 12" key="1">
    <citation type="submission" date="2016-10" db="EMBL/GenBank/DDBJ databases">
        <authorList>
            <person name="de Groot N.N."/>
        </authorList>
    </citation>
    <scope>NUCLEOTIDE SEQUENCE [LARGE SCALE GENOMIC DNA]</scope>
    <source>
        <strain evidence="11 12">CGMCC 1.10836</strain>
    </source>
</reference>
<evidence type="ECO:0000313" key="11">
    <source>
        <dbReference type="EMBL" id="SEN96366.1"/>
    </source>
</evidence>
<dbReference type="OrthoDB" id="9806359at2"/>
<dbReference type="InterPro" id="IPR011051">
    <property type="entry name" value="RmlC_Cupin_sf"/>
</dbReference>
<feature type="domain" description="Nucleotidyl transferase" evidence="9">
    <location>
        <begin position="7"/>
        <end position="288"/>
    </location>
</feature>
<keyword evidence="12" id="KW-1185">Reference proteome</keyword>
<dbReference type="PANTHER" id="PTHR46390:SF1">
    <property type="entry name" value="MANNOSE-1-PHOSPHATE GUANYLYLTRANSFERASE"/>
    <property type="match status" value="1"/>
</dbReference>
<evidence type="ECO:0000256" key="2">
    <source>
        <dbReference type="ARBA" id="ARBA00012387"/>
    </source>
</evidence>
<gene>
    <name evidence="11" type="ORF">SAMN05216227_10353</name>
</gene>
<evidence type="ECO:0000256" key="6">
    <source>
        <dbReference type="ARBA" id="ARBA00023134"/>
    </source>
</evidence>
<dbReference type="RefSeq" id="WP_050521061.1">
    <property type="nucleotide sequence ID" value="NZ_FOCO01000035.1"/>
</dbReference>
<dbReference type="STRING" id="1077947.SAMN05216227_10353"/>
<name>A0A1H8KUU1_9RHOB</name>
<keyword evidence="3 11" id="KW-0808">Transferase</keyword>
<keyword evidence="11" id="KW-0413">Isomerase</keyword>
<dbReference type="InterPro" id="IPR005835">
    <property type="entry name" value="NTP_transferase_dom"/>
</dbReference>
<evidence type="ECO:0000259" key="9">
    <source>
        <dbReference type="Pfam" id="PF00483"/>
    </source>
</evidence>
<evidence type="ECO:0000256" key="1">
    <source>
        <dbReference type="ARBA" id="ARBA00006115"/>
    </source>
</evidence>
<dbReference type="CDD" id="cd02509">
    <property type="entry name" value="GDP-M1P_Guanylyltransferase"/>
    <property type="match status" value="1"/>
</dbReference>
<dbReference type="InterPro" id="IPR014710">
    <property type="entry name" value="RmlC-like_jellyroll"/>
</dbReference>
<organism evidence="11 12">
    <name type="scientific">Pseudorhodobacter antarcticus</name>
    <dbReference type="NCBI Taxonomy" id="1077947"/>
    <lineage>
        <taxon>Bacteria</taxon>
        <taxon>Pseudomonadati</taxon>
        <taxon>Pseudomonadota</taxon>
        <taxon>Alphaproteobacteria</taxon>
        <taxon>Rhodobacterales</taxon>
        <taxon>Paracoccaceae</taxon>
        <taxon>Pseudorhodobacter</taxon>
    </lineage>
</organism>
<keyword evidence="4 11" id="KW-0548">Nucleotidyltransferase</keyword>
<dbReference type="CDD" id="cd02213">
    <property type="entry name" value="cupin_PMI_typeII_C"/>
    <property type="match status" value="1"/>
</dbReference>
<proteinExistence type="inferred from homology"/>
<evidence type="ECO:0000256" key="3">
    <source>
        <dbReference type="ARBA" id="ARBA00022679"/>
    </source>
</evidence>
<dbReference type="GO" id="GO:0005525">
    <property type="term" value="F:GTP binding"/>
    <property type="evidence" value="ECO:0007669"/>
    <property type="project" value="UniProtKB-KW"/>
</dbReference>
<dbReference type="Pfam" id="PF01050">
    <property type="entry name" value="MannoseP_isomer"/>
    <property type="match status" value="1"/>
</dbReference>
<dbReference type="SUPFAM" id="SSF53448">
    <property type="entry name" value="Nucleotide-diphospho-sugar transferases"/>
    <property type="match status" value="1"/>
</dbReference>
<keyword evidence="6" id="KW-0342">GTP-binding</keyword>
<dbReference type="InterPro" id="IPR001538">
    <property type="entry name" value="Man6P_isomerase-2_C"/>
</dbReference>
<dbReference type="Proteomes" id="UP000183002">
    <property type="component" value="Unassembled WGS sequence"/>
</dbReference>
<dbReference type="Gene3D" id="2.60.120.10">
    <property type="entry name" value="Jelly Rolls"/>
    <property type="match status" value="1"/>
</dbReference>
<accession>A0A1H8KUU1</accession>
<dbReference type="Pfam" id="PF00483">
    <property type="entry name" value="NTP_transferase"/>
    <property type="match status" value="1"/>
</dbReference>
<dbReference type="EMBL" id="FOCO01000035">
    <property type="protein sequence ID" value="SEN96366.1"/>
    <property type="molecule type" value="Genomic_DNA"/>
</dbReference>
<feature type="domain" description="Mannose-6-phosphate isomerase type II C-terminal" evidence="10">
    <location>
        <begin position="360"/>
        <end position="471"/>
    </location>
</feature>
<dbReference type="GO" id="GO:0009298">
    <property type="term" value="P:GDP-mannose biosynthetic process"/>
    <property type="evidence" value="ECO:0007669"/>
    <property type="project" value="TreeGrafter"/>
</dbReference>
<comment type="similarity">
    <text evidence="1 8">Belongs to the mannose-6-phosphate isomerase type 2 family.</text>
</comment>
<sequence>MTTTIHPLILCGGSGTRLWPLSRKSYPKQFVPLVGDTTLFQASAQRLSGPGYAAPIILTNADFRFIVTEQLSEIGIDPGAILIEPSVRNTAPAILAAALHLHATDPDALVLVAPSDHVVPDATAFRAAVAAGAVAATAGQIVTFGIKPTHPETGYGYLELTAPLTDDTPRALALHRFVEKPDLAAATQMLASGQYLWNAGIFLFSVKTILAAFATHAPALVTHTTNAVKNAKIDLGFLRLDPAAWDKNDDISIDFAVMEHAKNLSVVPFAAGWSDLGGWDAVWRESAQSARGVATSGPATSIDCDNSLLRSEDDTLEIVGIGLKNIIAVAMKDAVLIADVSRAQDVKLAVSALKAKHAKQATAFPKDHRPWGWFESLVIDDRFQVKRIHVHPGAALSLQSHHHRSEHWIVVKGTAKVTVDDTVKLIFENQSVYIPLGAVHRMENPGKLPMVLIEVQTGSYLGEDDIIRYEDIYARD</sequence>
<protein>
    <recommendedName>
        <fullName evidence="2">mannose-1-phosphate guanylyltransferase</fullName>
        <ecNumber evidence="2">2.7.7.13</ecNumber>
    </recommendedName>
</protein>
<dbReference type="PANTHER" id="PTHR46390">
    <property type="entry name" value="MANNOSE-1-PHOSPHATE GUANYLYLTRANSFERASE"/>
    <property type="match status" value="1"/>
</dbReference>